<dbReference type="GO" id="GO:0005743">
    <property type="term" value="C:mitochondrial inner membrane"/>
    <property type="evidence" value="ECO:0007669"/>
    <property type="project" value="UniProtKB-SubCell"/>
</dbReference>
<dbReference type="Pfam" id="PF00153">
    <property type="entry name" value="Mito_carr"/>
    <property type="match status" value="3"/>
</dbReference>
<feature type="transmembrane region" description="Helical" evidence="12">
    <location>
        <begin position="82"/>
        <end position="103"/>
    </location>
</feature>
<feature type="repeat" description="Solcar" evidence="10">
    <location>
        <begin position="117"/>
        <end position="201"/>
    </location>
</feature>
<dbReference type="WBParaSite" id="L893_g1436.t1">
    <property type="protein sequence ID" value="L893_g1436.t1"/>
    <property type="gene ID" value="L893_g1436"/>
</dbReference>
<evidence type="ECO:0000256" key="3">
    <source>
        <dbReference type="ARBA" id="ARBA00022448"/>
    </source>
</evidence>
<comment type="similarity">
    <text evidence="2 11">Belongs to the mitochondrial carrier (TC 2.A.29) family.</text>
</comment>
<comment type="subcellular location">
    <subcellularLocation>
        <location evidence="1">Mitochondrion inner membrane</location>
        <topology evidence="1">Multi-pass membrane protein</topology>
    </subcellularLocation>
</comment>
<reference evidence="14" key="1">
    <citation type="submission" date="2016-11" db="UniProtKB">
        <authorList>
            <consortium name="WormBaseParasite"/>
        </authorList>
    </citation>
    <scope>IDENTIFICATION</scope>
</reference>
<feature type="transmembrane region" description="Helical" evidence="12">
    <location>
        <begin position="123"/>
        <end position="143"/>
    </location>
</feature>
<evidence type="ECO:0000256" key="7">
    <source>
        <dbReference type="ARBA" id="ARBA00022989"/>
    </source>
</evidence>
<dbReference type="Proteomes" id="UP000095287">
    <property type="component" value="Unplaced"/>
</dbReference>
<dbReference type="PROSITE" id="PS50920">
    <property type="entry name" value="SOLCAR"/>
    <property type="match status" value="3"/>
</dbReference>
<dbReference type="InterPro" id="IPR018108">
    <property type="entry name" value="MCP_transmembrane"/>
</dbReference>
<keyword evidence="8" id="KW-0496">Mitochondrion</keyword>
<dbReference type="InterPro" id="IPR023395">
    <property type="entry name" value="MCP_dom_sf"/>
</dbReference>
<evidence type="ECO:0000256" key="11">
    <source>
        <dbReference type="RuleBase" id="RU000488"/>
    </source>
</evidence>
<evidence type="ECO:0000313" key="13">
    <source>
        <dbReference type="Proteomes" id="UP000095287"/>
    </source>
</evidence>
<evidence type="ECO:0000256" key="5">
    <source>
        <dbReference type="ARBA" id="ARBA00022737"/>
    </source>
</evidence>
<dbReference type="PANTHER" id="PTHR45760:SF2">
    <property type="entry name" value="FI19922P1-RELATED"/>
    <property type="match status" value="1"/>
</dbReference>
<evidence type="ECO:0000256" key="2">
    <source>
        <dbReference type="ARBA" id="ARBA00006375"/>
    </source>
</evidence>
<evidence type="ECO:0000313" key="14">
    <source>
        <dbReference type="WBParaSite" id="L893_g1436.t1"/>
    </source>
</evidence>
<organism evidence="13 14">
    <name type="scientific">Steinernema glaseri</name>
    <dbReference type="NCBI Taxonomy" id="37863"/>
    <lineage>
        <taxon>Eukaryota</taxon>
        <taxon>Metazoa</taxon>
        <taxon>Ecdysozoa</taxon>
        <taxon>Nematoda</taxon>
        <taxon>Chromadorea</taxon>
        <taxon>Rhabditida</taxon>
        <taxon>Tylenchina</taxon>
        <taxon>Panagrolaimomorpha</taxon>
        <taxon>Strongyloidoidea</taxon>
        <taxon>Steinernematidae</taxon>
        <taxon>Steinernema</taxon>
    </lineage>
</organism>
<keyword evidence="6" id="KW-0999">Mitochondrion inner membrane</keyword>
<dbReference type="PANTHER" id="PTHR45760">
    <property type="entry name" value="FI19922P1-RELATED"/>
    <property type="match status" value="1"/>
</dbReference>
<keyword evidence="5" id="KW-0677">Repeat</keyword>
<dbReference type="InterPro" id="IPR002067">
    <property type="entry name" value="MCP"/>
</dbReference>
<name>A0A1I7YAN8_9BILA</name>
<protein>
    <submittedName>
        <fullName evidence="14">Solute carrier family 25 member 40</fullName>
    </submittedName>
</protein>
<dbReference type="Gene3D" id="1.50.40.10">
    <property type="entry name" value="Mitochondrial carrier domain"/>
    <property type="match status" value="1"/>
</dbReference>
<evidence type="ECO:0000256" key="10">
    <source>
        <dbReference type="PROSITE-ProRule" id="PRU00282"/>
    </source>
</evidence>
<evidence type="ECO:0000256" key="9">
    <source>
        <dbReference type="ARBA" id="ARBA00023136"/>
    </source>
</evidence>
<dbReference type="SUPFAM" id="SSF103506">
    <property type="entry name" value="Mitochondrial carrier"/>
    <property type="match status" value="1"/>
</dbReference>
<dbReference type="PRINTS" id="PR00926">
    <property type="entry name" value="MITOCARRIER"/>
</dbReference>
<sequence>MVASSSGALVTALMMTPMDVVKVRLQQQVKPLGNECGFIQLCTSCADPLTKMPCEWYSHPGRFNGTVDAFVKIARQEGVRSLWSGLSPTIVHSIPTTVFYFSLYDTMLASSRRRFGDSFYLPMFVGAAARGAAVTIVSPLEMVRTKMQSEKLSFFQLRDAVRTTVKHDGFGALWRGWAPTIMRDLPFSALYWTGYEYLKKRALQYLDRKETTFGISAMCGALSGTFAAAVTTPFDVVKTHRQITLGQVSCSDAEGIPRNGQQRLKSQSTYTVIKEIGASPHGYKALFTGLVPRIAKVAPACAVMIGSYEFFKLFFARRNSKKLSE</sequence>
<evidence type="ECO:0000256" key="8">
    <source>
        <dbReference type="ARBA" id="ARBA00023128"/>
    </source>
</evidence>
<keyword evidence="9 10" id="KW-0472">Membrane</keyword>
<proteinExistence type="inferred from homology"/>
<evidence type="ECO:0000256" key="12">
    <source>
        <dbReference type="SAM" id="Phobius"/>
    </source>
</evidence>
<dbReference type="GO" id="GO:1990542">
    <property type="term" value="P:mitochondrial transmembrane transport"/>
    <property type="evidence" value="ECO:0007669"/>
    <property type="project" value="InterPro"/>
</dbReference>
<keyword evidence="3 11" id="KW-0813">Transport</keyword>
<dbReference type="AlphaFoldDB" id="A0A1I7YAN8"/>
<evidence type="ECO:0000256" key="6">
    <source>
        <dbReference type="ARBA" id="ARBA00022792"/>
    </source>
</evidence>
<keyword evidence="7 12" id="KW-1133">Transmembrane helix</keyword>
<keyword evidence="4 10" id="KW-0812">Transmembrane</keyword>
<dbReference type="InterPro" id="IPR045315">
    <property type="entry name" value="Mtm1-like"/>
</dbReference>
<evidence type="ECO:0000256" key="1">
    <source>
        <dbReference type="ARBA" id="ARBA00004448"/>
    </source>
</evidence>
<feature type="repeat" description="Solcar" evidence="10">
    <location>
        <begin position="211"/>
        <end position="314"/>
    </location>
</feature>
<evidence type="ECO:0000256" key="4">
    <source>
        <dbReference type="ARBA" id="ARBA00022692"/>
    </source>
</evidence>
<accession>A0A1I7YAN8</accession>
<feature type="repeat" description="Solcar" evidence="10">
    <location>
        <begin position="1"/>
        <end position="110"/>
    </location>
</feature>
<keyword evidence="13" id="KW-1185">Reference proteome</keyword>